<dbReference type="RefSeq" id="WP_015780778.1">
    <property type="nucleotide sequence ID" value="NC_013166.1"/>
</dbReference>
<dbReference type="EMBL" id="CP001707">
    <property type="protein sequence ID" value="ACV27172.1"/>
    <property type="molecule type" value="Genomic_DNA"/>
</dbReference>
<dbReference type="SUPFAM" id="SSF81324">
    <property type="entry name" value="Voltage-gated potassium channels"/>
    <property type="match status" value="1"/>
</dbReference>
<evidence type="ECO:0000259" key="2">
    <source>
        <dbReference type="Pfam" id="PF07885"/>
    </source>
</evidence>
<sequence>MIFILVVTVLLIMLTVGVHYQALYSISIFLERIKTAGRYKVMLGVLLALIAHFIEIWIFGITYYLIGNYHESPDQLVHVDGQLITDFFSCIYFSFASYSSLGFGDIVPEGPIRFMAGIEAVIGLVFIAWTASLLYIEMQKHWIKPHSN</sequence>
<keyword evidence="4" id="KW-1185">Reference proteome</keyword>
<dbReference type="AlphaFoldDB" id="C7RD30"/>
<keyword evidence="1" id="KW-1133">Transmembrane helix</keyword>
<accession>C7RD30</accession>
<proteinExistence type="predicted"/>
<dbReference type="OrthoDB" id="9813518at2"/>
<organism evidence="3 4">
    <name type="scientific">Kangiella koreensis (strain DSM 16069 / JCM 12317 / KCTC 12182 / SW-125)</name>
    <dbReference type="NCBI Taxonomy" id="523791"/>
    <lineage>
        <taxon>Bacteria</taxon>
        <taxon>Pseudomonadati</taxon>
        <taxon>Pseudomonadota</taxon>
        <taxon>Gammaproteobacteria</taxon>
        <taxon>Kangiellales</taxon>
        <taxon>Kangiellaceae</taxon>
        <taxon>Kangiella</taxon>
    </lineage>
</organism>
<dbReference type="HOGENOM" id="CLU_116321_0_1_6"/>
<feature type="transmembrane region" description="Helical" evidence="1">
    <location>
        <begin position="114"/>
        <end position="136"/>
    </location>
</feature>
<dbReference type="eggNOG" id="ENOG5031669">
    <property type="taxonomic scope" value="Bacteria"/>
</dbReference>
<reference evidence="3 4" key="1">
    <citation type="journal article" date="2009" name="Stand. Genomic Sci.">
        <title>Complete genome sequence of Kangiella koreensis type strain (SW-125).</title>
        <authorList>
            <person name="Han C."/>
            <person name="Sikorski J."/>
            <person name="Lapidus A."/>
            <person name="Nolan M."/>
            <person name="Glavina Del Rio T."/>
            <person name="Tice H."/>
            <person name="Cheng J.F."/>
            <person name="Lucas S."/>
            <person name="Chen F."/>
            <person name="Copeland A."/>
            <person name="Ivanova N."/>
            <person name="Mavromatis K."/>
            <person name="Ovchinnikova G."/>
            <person name="Pati A."/>
            <person name="Bruce D."/>
            <person name="Goodwin L."/>
            <person name="Pitluck S."/>
            <person name="Chen A."/>
            <person name="Palaniappan K."/>
            <person name="Land M."/>
            <person name="Hauser L."/>
            <person name="Chang Y.J."/>
            <person name="Jeffries C.D."/>
            <person name="Chain P."/>
            <person name="Saunders E."/>
            <person name="Brettin T."/>
            <person name="Goker M."/>
            <person name="Tindall B.J."/>
            <person name="Bristow J."/>
            <person name="Eisen J.A."/>
            <person name="Markowitz V."/>
            <person name="Hugenholtz P."/>
            <person name="Kyrpides N.C."/>
            <person name="Klenk H.P."/>
            <person name="Detter J.C."/>
        </authorList>
    </citation>
    <scope>NUCLEOTIDE SEQUENCE [LARGE SCALE GENOMIC DNA]</scope>
    <source>
        <strain evidence="4">DSM 16069 / KCTC 12182 / SW-125</strain>
    </source>
</reference>
<gene>
    <name evidence="3" type="ordered locus">Kkor_1760</name>
</gene>
<feature type="transmembrane region" description="Helical" evidence="1">
    <location>
        <begin position="6"/>
        <end position="30"/>
    </location>
</feature>
<keyword evidence="1" id="KW-0472">Membrane</keyword>
<evidence type="ECO:0000313" key="3">
    <source>
        <dbReference type="EMBL" id="ACV27172.1"/>
    </source>
</evidence>
<evidence type="ECO:0000313" key="4">
    <source>
        <dbReference type="Proteomes" id="UP000001231"/>
    </source>
</evidence>
<dbReference type="Proteomes" id="UP000001231">
    <property type="component" value="Chromosome"/>
</dbReference>
<evidence type="ECO:0000256" key="1">
    <source>
        <dbReference type="SAM" id="Phobius"/>
    </source>
</evidence>
<dbReference type="InterPro" id="IPR013099">
    <property type="entry name" value="K_chnl_dom"/>
</dbReference>
<dbReference type="InParanoid" id="C7RD30"/>
<dbReference type="Gene3D" id="1.10.287.70">
    <property type="match status" value="1"/>
</dbReference>
<dbReference type="STRING" id="523791.Kkor_1760"/>
<name>C7RD30_KANKD</name>
<feature type="transmembrane region" description="Helical" evidence="1">
    <location>
        <begin position="42"/>
        <end position="66"/>
    </location>
</feature>
<keyword evidence="1" id="KW-0812">Transmembrane</keyword>
<dbReference type="Pfam" id="PF07885">
    <property type="entry name" value="Ion_trans_2"/>
    <property type="match status" value="1"/>
</dbReference>
<dbReference type="KEGG" id="kko:Kkor_1760"/>
<protein>
    <submittedName>
        <fullName evidence="3">Ion transport 2 domain protein</fullName>
    </submittedName>
</protein>
<feature type="domain" description="Potassium channel" evidence="2">
    <location>
        <begin position="53"/>
        <end position="137"/>
    </location>
</feature>